<reference evidence="3" key="1">
    <citation type="submission" date="2017-07" db="EMBL/GenBank/DDBJ databases">
        <title>Taro Niue Genome Assembly and Annotation.</title>
        <authorList>
            <person name="Atibalentja N."/>
            <person name="Keating K."/>
            <person name="Fields C.J."/>
        </authorList>
    </citation>
    <scope>NUCLEOTIDE SEQUENCE</scope>
    <source>
        <strain evidence="3">Niue_2</strain>
        <tissue evidence="3">Leaf</tissue>
    </source>
</reference>
<evidence type="ECO:0000313" key="3">
    <source>
        <dbReference type="EMBL" id="MQM18022.1"/>
    </source>
</evidence>
<keyword evidence="4" id="KW-1185">Reference proteome</keyword>
<name>A0A843XFI4_COLES</name>
<protein>
    <submittedName>
        <fullName evidence="3">Uncharacterized protein</fullName>
    </submittedName>
</protein>
<feature type="region of interest" description="Disordered" evidence="1">
    <location>
        <begin position="69"/>
        <end position="110"/>
    </location>
</feature>
<comment type="caution">
    <text evidence="3">The sequence shown here is derived from an EMBL/GenBank/DDBJ whole genome shotgun (WGS) entry which is preliminary data.</text>
</comment>
<feature type="chain" id="PRO_5032478048" evidence="2">
    <location>
        <begin position="26"/>
        <end position="110"/>
    </location>
</feature>
<feature type="signal peptide" evidence="2">
    <location>
        <begin position="1"/>
        <end position="25"/>
    </location>
</feature>
<dbReference type="EMBL" id="NMUH01007917">
    <property type="protein sequence ID" value="MQM18022.1"/>
    <property type="molecule type" value="Genomic_DNA"/>
</dbReference>
<gene>
    <name evidence="3" type="ORF">Taro_051005</name>
</gene>
<keyword evidence="2" id="KW-0732">Signal</keyword>
<organism evidence="3 4">
    <name type="scientific">Colocasia esculenta</name>
    <name type="common">Wild taro</name>
    <name type="synonym">Arum esculentum</name>
    <dbReference type="NCBI Taxonomy" id="4460"/>
    <lineage>
        <taxon>Eukaryota</taxon>
        <taxon>Viridiplantae</taxon>
        <taxon>Streptophyta</taxon>
        <taxon>Embryophyta</taxon>
        <taxon>Tracheophyta</taxon>
        <taxon>Spermatophyta</taxon>
        <taxon>Magnoliopsida</taxon>
        <taxon>Liliopsida</taxon>
        <taxon>Araceae</taxon>
        <taxon>Aroideae</taxon>
        <taxon>Colocasieae</taxon>
        <taxon>Colocasia</taxon>
    </lineage>
</organism>
<evidence type="ECO:0000313" key="4">
    <source>
        <dbReference type="Proteomes" id="UP000652761"/>
    </source>
</evidence>
<accession>A0A843XFI4</accession>
<sequence>MASTAAGTALLLLVVSCCLLPGGRARLCRGFSSACCGSTPGGVLEVPCRKPVLLEWKTSEFYAEGIRRRLMGDREGSKPPSPSGNPHGQTKSWRPPSPPKSLRSLRLPPA</sequence>
<dbReference type="Proteomes" id="UP000652761">
    <property type="component" value="Unassembled WGS sequence"/>
</dbReference>
<dbReference type="AlphaFoldDB" id="A0A843XFI4"/>
<proteinExistence type="predicted"/>
<feature type="compositionally biased region" description="Low complexity" evidence="1">
    <location>
        <begin position="100"/>
        <end position="110"/>
    </location>
</feature>
<evidence type="ECO:0000256" key="1">
    <source>
        <dbReference type="SAM" id="MobiDB-lite"/>
    </source>
</evidence>
<evidence type="ECO:0000256" key="2">
    <source>
        <dbReference type="SAM" id="SignalP"/>
    </source>
</evidence>